<evidence type="ECO:0000256" key="10">
    <source>
        <dbReference type="ARBA" id="ARBA00023136"/>
    </source>
</evidence>
<dbReference type="GO" id="GO:0016760">
    <property type="term" value="F:cellulose synthase (UDP-forming) activity"/>
    <property type="evidence" value="ECO:0007669"/>
    <property type="project" value="UniProtKB-EC"/>
</dbReference>
<dbReference type="GO" id="GO:0035438">
    <property type="term" value="F:cyclic-di-GMP binding"/>
    <property type="evidence" value="ECO:0007669"/>
    <property type="project" value="InterPro"/>
</dbReference>
<dbReference type="PANTHER" id="PTHR43867:SF2">
    <property type="entry name" value="CELLULOSE SYNTHASE CATALYTIC SUBUNIT A [UDP-FORMING]"/>
    <property type="match status" value="1"/>
</dbReference>
<dbReference type="InterPro" id="IPR001173">
    <property type="entry name" value="Glyco_trans_2-like"/>
</dbReference>
<feature type="transmembrane region" description="Helical" evidence="12">
    <location>
        <begin position="7"/>
        <end position="26"/>
    </location>
</feature>
<feature type="transmembrane region" description="Helical" evidence="12">
    <location>
        <begin position="32"/>
        <end position="60"/>
    </location>
</feature>
<dbReference type="PANTHER" id="PTHR43867">
    <property type="entry name" value="CELLULOSE SYNTHASE CATALYTIC SUBUNIT A [UDP-FORMING]"/>
    <property type="match status" value="1"/>
</dbReference>
<accession>A0A1I2H8A2</accession>
<evidence type="ECO:0000256" key="11">
    <source>
        <dbReference type="ARBA" id="ARBA00048682"/>
    </source>
</evidence>
<evidence type="ECO:0000256" key="4">
    <source>
        <dbReference type="ARBA" id="ARBA00022519"/>
    </source>
</evidence>
<evidence type="ECO:0000256" key="12">
    <source>
        <dbReference type="SAM" id="Phobius"/>
    </source>
</evidence>
<dbReference type="Pfam" id="PF00535">
    <property type="entry name" value="Glycos_transf_2"/>
    <property type="match status" value="1"/>
</dbReference>
<dbReference type="AlphaFoldDB" id="A0A1I2H8A2"/>
<feature type="transmembrane region" description="Helical" evidence="12">
    <location>
        <begin position="363"/>
        <end position="382"/>
    </location>
</feature>
<keyword evidence="10 12" id="KW-0472">Membrane</keyword>
<feature type="transmembrane region" description="Helical" evidence="12">
    <location>
        <begin position="437"/>
        <end position="454"/>
    </location>
</feature>
<dbReference type="Proteomes" id="UP000183410">
    <property type="component" value="Unassembled WGS sequence"/>
</dbReference>
<keyword evidence="4" id="KW-0997">Cell inner membrane</keyword>
<dbReference type="CDD" id="cd06421">
    <property type="entry name" value="CESA_CelA_like"/>
    <property type="match status" value="1"/>
</dbReference>
<evidence type="ECO:0000256" key="8">
    <source>
        <dbReference type="ARBA" id="ARBA00022916"/>
    </source>
</evidence>
<evidence type="ECO:0000259" key="13">
    <source>
        <dbReference type="Pfam" id="PF00535"/>
    </source>
</evidence>
<name>A0A1I2H8A2_9BACL</name>
<dbReference type="InterPro" id="IPR050321">
    <property type="entry name" value="Glycosyltr_2/OpgH_subfam"/>
</dbReference>
<reference evidence="16" key="1">
    <citation type="submission" date="2016-10" db="EMBL/GenBank/DDBJ databases">
        <authorList>
            <person name="Varghese N."/>
            <person name="Submissions S."/>
        </authorList>
    </citation>
    <scope>NUCLEOTIDE SEQUENCE [LARGE SCALE GENOMIC DNA]</scope>
    <source>
        <strain evidence="16">CGMCC 1.10223</strain>
    </source>
</reference>
<dbReference type="Pfam" id="PF07238">
    <property type="entry name" value="PilZ"/>
    <property type="match status" value="2"/>
</dbReference>
<dbReference type="SUPFAM" id="SSF141371">
    <property type="entry name" value="PilZ domain-like"/>
    <property type="match status" value="1"/>
</dbReference>
<evidence type="ECO:0000256" key="3">
    <source>
        <dbReference type="ARBA" id="ARBA00022475"/>
    </source>
</evidence>
<feature type="domain" description="Glycosyltransferase 2-like" evidence="13">
    <location>
        <begin position="79"/>
        <end position="248"/>
    </location>
</feature>
<keyword evidence="8" id="KW-0135">Cellulose biosynthesis</keyword>
<evidence type="ECO:0000313" key="16">
    <source>
        <dbReference type="Proteomes" id="UP000183410"/>
    </source>
</evidence>
<dbReference type="Pfam" id="PF03552">
    <property type="entry name" value="Cellulose_synt"/>
    <property type="match status" value="1"/>
</dbReference>
<dbReference type="GO" id="GO:0030244">
    <property type="term" value="P:cellulose biosynthetic process"/>
    <property type="evidence" value="ECO:0007669"/>
    <property type="project" value="UniProtKB-KW"/>
</dbReference>
<evidence type="ECO:0000256" key="1">
    <source>
        <dbReference type="ARBA" id="ARBA00004429"/>
    </source>
</evidence>
<feature type="transmembrane region" description="Helical" evidence="12">
    <location>
        <begin position="331"/>
        <end position="357"/>
    </location>
</feature>
<comment type="catalytic activity">
    <reaction evidence="11">
        <text>[(1-&gt;4)-beta-D-glucosyl](n) + UDP-alpha-D-glucose = [(1-&gt;4)-beta-D-glucosyl](n+1) + UDP + H(+)</text>
        <dbReference type="Rhea" id="RHEA:19929"/>
        <dbReference type="Rhea" id="RHEA-COMP:10033"/>
        <dbReference type="Rhea" id="RHEA-COMP:10034"/>
        <dbReference type="ChEBI" id="CHEBI:15378"/>
        <dbReference type="ChEBI" id="CHEBI:18246"/>
        <dbReference type="ChEBI" id="CHEBI:58223"/>
        <dbReference type="ChEBI" id="CHEBI:58885"/>
        <dbReference type="EC" id="2.4.1.12"/>
    </reaction>
</comment>
<dbReference type="InterPro" id="IPR009875">
    <property type="entry name" value="PilZ_domain"/>
</dbReference>
<keyword evidence="16" id="KW-1185">Reference proteome</keyword>
<keyword evidence="3" id="KW-1003">Cell membrane</keyword>
<dbReference type="Gene3D" id="2.40.10.220">
    <property type="entry name" value="predicted glycosyltransferase like domains"/>
    <property type="match status" value="2"/>
</dbReference>
<dbReference type="InterPro" id="IPR029044">
    <property type="entry name" value="Nucleotide-diphossugar_trans"/>
</dbReference>
<evidence type="ECO:0000256" key="7">
    <source>
        <dbReference type="ARBA" id="ARBA00022692"/>
    </source>
</evidence>
<organism evidence="15 16">
    <name type="scientific">Paenibacillus algorifonticola</name>
    <dbReference type="NCBI Taxonomy" id="684063"/>
    <lineage>
        <taxon>Bacteria</taxon>
        <taxon>Bacillati</taxon>
        <taxon>Bacillota</taxon>
        <taxon>Bacilli</taxon>
        <taxon>Bacillales</taxon>
        <taxon>Paenibacillaceae</taxon>
        <taxon>Paenibacillus</taxon>
    </lineage>
</organism>
<feature type="transmembrane region" description="Helical" evidence="12">
    <location>
        <begin position="474"/>
        <end position="492"/>
    </location>
</feature>
<feature type="domain" description="PilZ" evidence="14">
    <location>
        <begin position="498"/>
        <end position="589"/>
    </location>
</feature>
<keyword evidence="5" id="KW-0328">Glycosyltransferase</keyword>
<evidence type="ECO:0000256" key="6">
    <source>
        <dbReference type="ARBA" id="ARBA00022679"/>
    </source>
</evidence>
<dbReference type="GO" id="GO:0005886">
    <property type="term" value="C:plasma membrane"/>
    <property type="evidence" value="ECO:0007669"/>
    <property type="project" value="UniProtKB-SubCell"/>
</dbReference>
<protein>
    <recommendedName>
        <fullName evidence="2">cellulose synthase (UDP-forming)</fullName>
        <ecNumber evidence="2">2.4.1.12</ecNumber>
    </recommendedName>
</protein>
<dbReference type="Gene3D" id="3.90.550.10">
    <property type="entry name" value="Spore Coat Polysaccharide Biosynthesis Protein SpsA, Chain A"/>
    <property type="match status" value="1"/>
</dbReference>
<evidence type="ECO:0000256" key="2">
    <source>
        <dbReference type="ARBA" id="ARBA00012539"/>
    </source>
</evidence>
<dbReference type="EMBL" id="FONN01000020">
    <property type="protein sequence ID" value="SFF25217.1"/>
    <property type="molecule type" value="Genomic_DNA"/>
</dbReference>
<dbReference type="OrthoDB" id="9766299at2"/>
<evidence type="ECO:0000259" key="14">
    <source>
        <dbReference type="Pfam" id="PF07238"/>
    </source>
</evidence>
<dbReference type="GO" id="GO:0006011">
    <property type="term" value="P:UDP-alpha-D-glucose metabolic process"/>
    <property type="evidence" value="ECO:0007669"/>
    <property type="project" value="InterPro"/>
</dbReference>
<dbReference type="PRINTS" id="PR01439">
    <property type="entry name" value="CELLSNTHASEA"/>
</dbReference>
<evidence type="ECO:0000256" key="9">
    <source>
        <dbReference type="ARBA" id="ARBA00022989"/>
    </source>
</evidence>
<keyword evidence="6" id="KW-0808">Transferase</keyword>
<feature type="domain" description="PilZ" evidence="14">
    <location>
        <begin position="631"/>
        <end position="705"/>
    </location>
</feature>
<dbReference type="SUPFAM" id="SSF53448">
    <property type="entry name" value="Nucleotide-diphospho-sugar transferases"/>
    <property type="match status" value="1"/>
</dbReference>
<evidence type="ECO:0000313" key="15">
    <source>
        <dbReference type="EMBL" id="SFF25217.1"/>
    </source>
</evidence>
<comment type="subcellular location">
    <subcellularLocation>
        <location evidence="1">Cell inner membrane</location>
        <topology evidence="1">Multi-pass membrane protein</topology>
    </subcellularLocation>
</comment>
<keyword evidence="7 12" id="KW-0812">Transmembrane</keyword>
<dbReference type="InterPro" id="IPR005150">
    <property type="entry name" value="Cellulose_synth"/>
</dbReference>
<gene>
    <name evidence="15" type="ORF">SAMN04487969_12061</name>
</gene>
<sequence length="748" mass="85905">MKTKARYILTTVSIAIMIVYLVWRLVQTLPSGWSLIFGSLLLFFEIISIFQSVLFHILLLKPTERKPAPLPDNLYSVDVTIATYNEPPSLVRKTILACKNLNYPEHLLNIWVCDDGKRAEMREVAEGLGVHYLDRPGNEHAKAGNLNHALTKMKGDLLLTLDADMMPKPDFLQRTVGFFAENEKLAYVQTPQVFYNEDIFQYNYYQGRNIPNEQDMFMRLIQSGRDRFNAVIYVGSNCIFRRSAIDHIGGFVIGTITEDLATGMKLQSNGFDSYCLNEVLALGLTSESISDQIKQRARWARGTIQTTRMSNPLEAKGLSLMQRLLYFSNLLYWYFGVTRFMYILSPMLFLTFGVAILETSLQQLLIFWLPYFVFSVTVVPYLTNKKLNVFWNNVYETAMTPTLFLAALQETIFRKAIPFEVTPKGIYQNKTSINYRYMMPLFVLLVLSIVLMGVNVGRIAGAGENEWQSMLINLFWLGYNGVFLILALLLGFERPRMREAERFAKVLPLTLRYMEDEELKMENVKTLDISETGCRIYTDTILQLPDRMELDIPLSQHAIRVEAEKIFYDKHGSGFQVGFKLHWSNIDEERKWLAEVYGNADEFVKGIFQAGVWTSMISYISNFKYTYKSINRKSPRVRLKRRASIVIDQEERYRTQLLDISYTGCRIELPQKAAMHEGKKVRLQIIGSAFEANGRLIRVGWVRRNKMTAAIVFDEAFDLSLLLGESSSIPPSKELRSGIVPAEANSKS</sequence>
<dbReference type="EC" id="2.4.1.12" evidence="2"/>
<proteinExistence type="predicted"/>
<evidence type="ECO:0000256" key="5">
    <source>
        <dbReference type="ARBA" id="ARBA00022676"/>
    </source>
</evidence>
<dbReference type="InterPro" id="IPR003919">
    <property type="entry name" value="Cell_synth_A"/>
</dbReference>
<keyword evidence="9 12" id="KW-1133">Transmembrane helix</keyword>